<organism evidence="2 3">
    <name type="scientific">Leifsonia shinshuensis</name>
    <dbReference type="NCBI Taxonomy" id="150026"/>
    <lineage>
        <taxon>Bacteria</taxon>
        <taxon>Bacillati</taxon>
        <taxon>Actinomycetota</taxon>
        <taxon>Actinomycetes</taxon>
        <taxon>Micrococcales</taxon>
        <taxon>Microbacteriaceae</taxon>
        <taxon>Leifsonia</taxon>
    </lineage>
</organism>
<feature type="region of interest" description="Disordered" evidence="1">
    <location>
        <begin position="1"/>
        <end position="35"/>
    </location>
</feature>
<dbReference type="EMBL" id="CP043641">
    <property type="protein sequence ID" value="QNE37342.1"/>
    <property type="molecule type" value="Genomic_DNA"/>
</dbReference>
<protein>
    <submittedName>
        <fullName evidence="2">Uncharacterized protein</fullName>
    </submittedName>
</protein>
<feature type="compositionally biased region" description="Acidic residues" evidence="1">
    <location>
        <begin position="9"/>
        <end position="20"/>
    </location>
</feature>
<name>A0A7G6YFS7_9MICO</name>
<gene>
    <name evidence="2" type="ORF">F1C12_20990</name>
</gene>
<dbReference type="KEGG" id="lse:F1C12_20990"/>
<feature type="compositionally biased region" description="Gly residues" evidence="1">
    <location>
        <begin position="66"/>
        <end position="75"/>
    </location>
</feature>
<feature type="compositionally biased region" description="Acidic residues" evidence="1">
    <location>
        <begin position="83"/>
        <end position="94"/>
    </location>
</feature>
<evidence type="ECO:0000313" key="3">
    <source>
        <dbReference type="Proteomes" id="UP000515511"/>
    </source>
</evidence>
<dbReference type="Proteomes" id="UP000515511">
    <property type="component" value="Chromosome"/>
</dbReference>
<evidence type="ECO:0000256" key="1">
    <source>
        <dbReference type="SAM" id="MobiDB-lite"/>
    </source>
</evidence>
<sequence>MDDRIPLDGADEPEIGDSDAGDTAGWVDPGDGEVDYALDDPIAEADFADELVTNDGVAGETVWNGPGDGNDGPTGGQAREAEPDYDEHDPEGNPDDGILTQDDLDEEGI</sequence>
<evidence type="ECO:0000313" key="2">
    <source>
        <dbReference type="EMBL" id="QNE37342.1"/>
    </source>
</evidence>
<reference evidence="3" key="1">
    <citation type="submission" date="2019-09" db="EMBL/GenBank/DDBJ databases">
        <title>Antimicrobial potential of Antarctic Bacteria.</title>
        <authorList>
            <person name="Benaud N."/>
            <person name="Edwards R.J."/>
            <person name="Ferrari B.C."/>
        </authorList>
    </citation>
    <scope>NUCLEOTIDE SEQUENCE [LARGE SCALE GENOMIC DNA]</scope>
    <source>
        <strain evidence="3">INR9</strain>
    </source>
</reference>
<accession>A0A7G6YFS7</accession>
<dbReference type="RefSeq" id="WP_185276748.1">
    <property type="nucleotide sequence ID" value="NZ_CP043641.1"/>
</dbReference>
<dbReference type="AlphaFoldDB" id="A0A7G6YFS7"/>
<feature type="region of interest" description="Disordered" evidence="1">
    <location>
        <begin position="57"/>
        <end position="109"/>
    </location>
</feature>
<proteinExistence type="predicted"/>